<sequence>MKKYRSFIAGFIIGAVLFSGVAVAGNDVISRVQLNYYFNGIKQSPPADQQGFIVNGRTYVPLRWLTETLGQPVTWDGATNSIYIGTVIVDLTKVTPITVYNIEKKSPLIDRTQYTDALWFRDTAWAKWNLQGKYTKLTITAGYDESLISAERGGALSVMTDGKSIGKTTNLTAQDKTKEFTFDVTGVNELEILTGDGFSNSLLLKAVVE</sequence>
<dbReference type="InterPro" id="IPR008979">
    <property type="entry name" value="Galactose-bd-like_sf"/>
</dbReference>
<comment type="caution">
    <text evidence="3">The sequence shown here is derived from an EMBL/GenBank/DDBJ whole genome shotgun (WGS) entry which is preliminary data.</text>
</comment>
<evidence type="ECO:0000313" key="3">
    <source>
        <dbReference type="EMBL" id="KUG04067.1"/>
    </source>
</evidence>
<proteinExistence type="predicted"/>
<dbReference type="SUPFAM" id="SSF55383">
    <property type="entry name" value="Copper amine oxidase, domain N"/>
    <property type="match status" value="1"/>
</dbReference>
<dbReference type="AlphaFoldDB" id="A0A0W8E6R5"/>
<feature type="domain" description="Glycosyl hydrolase family 98 putative carbohydrate-binding module" evidence="2">
    <location>
        <begin position="109"/>
        <end position="197"/>
    </location>
</feature>
<dbReference type="EMBL" id="LNQE01001860">
    <property type="protein sequence ID" value="KUG04067.1"/>
    <property type="molecule type" value="Genomic_DNA"/>
</dbReference>
<feature type="domain" description="Copper amine oxidase-like N-terminal" evidence="1">
    <location>
        <begin position="36"/>
        <end position="84"/>
    </location>
</feature>
<evidence type="ECO:0008006" key="4">
    <source>
        <dbReference type="Google" id="ProtNLM"/>
    </source>
</evidence>
<dbReference type="InterPro" id="IPR013222">
    <property type="entry name" value="Glyco_hyd_98_carb-bd"/>
</dbReference>
<protein>
    <recommendedName>
        <fullName evidence="4">Copper amine oxidase-like N-terminal domain-containing protein</fullName>
    </recommendedName>
</protein>
<evidence type="ECO:0000259" key="1">
    <source>
        <dbReference type="Pfam" id="PF07833"/>
    </source>
</evidence>
<accession>A0A0W8E6R5</accession>
<gene>
    <name evidence="3" type="ORF">ASZ90_018513</name>
</gene>
<dbReference type="InterPro" id="IPR036582">
    <property type="entry name" value="Mao_N_sf"/>
</dbReference>
<dbReference type="InterPro" id="IPR012854">
    <property type="entry name" value="Cu_amine_oxidase-like_N"/>
</dbReference>
<dbReference type="SUPFAM" id="SSF49785">
    <property type="entry name" value="Galactose-binding domain-like"/>
    <property type="match status" value="1"/>
</dbReference>
<evidence type="ECO:0000259" key="2">
    <source>
        <dbReference type="Pfam" id="PF08305"/>
    </source>
</evidence>
<dbReference type="Gene3D" id="2.60.120.1060">
    <property type="entry name" value="NPCBM/NEW2 domain"/>
    <property type="match status" value="1"/>
</dbReference>
<name>A0A0W8E6R5_9ZZZZ</name>
<dbReference type="InterPro" id="IPR038637">
    <property type="entry name" value="NPCBM_sf"/>
</dbReference>
<organism evidence="3">
    <name type="scientific">hydrocarbon metagenome</name>
    <dbReference type="NCBI Taxonomy" id="938273"/>
    <lineage>
        <taxon>unclassified sequences</taxon>
        <taxon>metagenomes</taxon>
        <taxon>ecological metagenomes</taxon>
    </lineage>
</organism>
<reference evidence="3" key="1">
    <citation type="journal article" date="2015" name="Proc. Natl. Acad. Sci. U.S.A.">
        <title>Networks of energetic and metabolic interactions define dynamics in microbial communities.</title>
        <authorList>
            <person name="Embree M."/>
            <person name="Liu J.K."/>
            <person name="Al-Bassam M.M."/>
            <person name="Zengler K."/>
        </authorList>
    </citation>
    <scope>NUCLEOTIDE SEQUENCE</scope>
</reference>
<dbReference type="Pfam" id="PF07833">
    <property type="entry name" value="Cu_amine_oxidN1"/>
    <property type="match status" value="1"/>
</dbReference>
<dbReference type="Pfam" id="PF08305">
    <property type="entry name" value="NPCBM"/>
    <property type="match status" value="1"/>
</dbReference>